<dbReference type="Proteomes" id="UP001219355">
    <property type="component" value="Chromosome 4"/>
</dbReference>
<gene>
    <name evidence="1" type="ORF">PRK78_006745</name>
</gene>
<accession>A0AAF0IKT5</accession>
<keyword evidence="2" id="KW-1185">Reference proteome</keyword>
<dbReference type="AlphaFoldDB" id="A0AAF0IKT5"/>
<evidence type="ECO:0000313" key="2">
    <source>
        <dbReference type="Proteomes" id="UP001219355"/>
    </source>
</evidence>
<proteinExistence type="predicted"/>
<protein>
    <submittedName>
        <fullName evidence="1">Uncharacterized protein</fullName>
    </submittedName>
</protein>
<organism evidence="1 2">
    <name type="scientific">Emydomyces testavorans</name>
    <dbReference type="NCBI Taxonomy" id="2070801"/>
    <lineage>
        <taxon>Eukaryota</taxon>
        <taxon>Fungi</taxon>
        <taxon>Dikarya</taxon>
        <taxon>Ascomycota</taxon>
        <taxon>Pezizomycotina</taxon>
        <taxon>Eurotiomycetes</taxon>
        <taxon>Eurotiomycetidae</taxon>
        <taxon>Onygenales</taxon>
        <taxon>Nannizziopsiaceae</taxon>
        <taxon>Emydomyces</taxon>
    </lineage>
</organism>
<evidence type="ECO:0000313" key="1">
    <source>
        <dbReference type="EMBL" id="WEW61255.1"/>
    </source>
</evidence>
<reference evidence="1" key="1">
    <citation type="submission" date="2023-03" db="EMBL/GenBank/DDBJ databases">
        <title>Emydomyces testavorans Genome Sequence.</title>
        <authorList>
            <person name="Hoyer L."/>
        </authorList>
    </citation>
    <scope>NUCLEOTIDE SEQUENCE</scope>
    <source>
        <strain evidence="1">16-2883</strain>
    </source>
</reference>
<sequence>MDQGTTEGKRNCKEENGADFQCATVDEVKRYVIRPKGKDGQGRKDKQSLKVLCMQHQVTLKEEVVEFERWFEVQSEGDGSGEGVTMWRRGNE</sequence>
<dbReference type="EMBL" id="CP120630">
    <property type="protein sequence ID" value="WEW61255.1"/>
    <property type="molecule type" value="Genomic_DNA"/>
</dbReference>
<name>A0AAF0IKT5_9EURO</name>